<proteinExistence type="predicted"/>
<dbReference type="EMBL" id="BLXT01007071">
    <property type="protein sequence ID" value="GFO36530.1"/>
    <property type="molecule type" value="Genomic_DNA"/>
</dbReference>
<sequence length="99" mass="11045">MATQGFRILFKHVTAVLVWISLLALCEACVSPPSCQCDMIGPAKRPRGRKVNCSKQPNPFKTLTGITFPPDSVTLDLSFNKLVQLKQRSFIQLSKLKKL</sequence>
<dbReference type="AlphaFoldDB" id="A0AAV4CXM0"/>
<keyword evidence="3" id="KW-1185">Reference proteome</keyword>
<comment type="caution">
    <text evidence="2">The sequence shown here is derived from an EMBL/GenBank/DDBJ whole genome shotgun (WGS) entry which is preliminary data.</text>
</comment>
<keyword evidence="1" id="KW-0732">Signal</keyword>
<reference evidence="2 3" key="1">
    <citation type="journal article" date="2021" name="Elife">
        <title>Chloroplast acquisition without the gene transfer in kleptoplastic sea slugs, Plakobranchus ocellatus.</title>
        <authorList>
            <person name="Maeda T."/>
            <person name="Takahashi S."/>
            <person name="Yoshida T."/>
            <person name="Shimamura S."/>
            <person name="Takaki Y."/>
            <person name="Nagai Y."/>
            <person name="Toyoda A."/>
            <person name="Suzuki Y."/>
            <person name="Arimoto A."/>
            <person name="Ishii H."/>
            <person name="Satoh N."/>
            <person name="Nishiyama T."/>
            <person name="Hasebe M."/>
            <person name="Maruyama T."/>
            <person name="Minagawa J."/>
            <person name="Obokata J."/>
            <person name="Shigenobu S."/>
        </authorList>
    </citation>
    <scope>NUCLEOTIDE SEQUENCE [LARGE SCALE GENOMIC DNA]</scope>
</reference>
<dbReference type="Gene3D" id="3.80.10.10">
    <property type="entry name" value="Ribonuclease Inhibitor"/>
    <property type="match status" value="1"/>
</dbReference>
<evidence type="ECO:0000313" key="3">
    <source>
        <dbReference type="Proteomes" id="UP000735302"/>
    </source>
</evidence>
<evidence type="ECO:0000313" key="2">
    <source>
        <dbReference type="EMBL" id="GFO36530.1"/>
    </source>
</evidence>
<accession>A0AAV4CXM0</accession>
<organism evidence="2 3">
    <name type="scientific">Plakobranchus ocellatus</name>
    <dbReference type="NCBI Taxonomy" id="259542"/>
    <lineage>
        <taxon>Eukaryota</taxon>
        <taxon>Metazoa</taxon>
        <taxon>Spiralia</taxon>
        <taxon>Lophotrochozoa</taxon>
        <taxon>Mollusca</taxon>
        <taxon>Gastropoda</taxon>
        <taxon>Heterobranchia</taxon>
        <taxon>Euthyneura</taxon>
        <taxon>Panpulmonata</taxon>
        <taxon>Sacoglossa</taxon>
        <taxon>Placobranchoidea</taxon>
        <taxon>Plakobranchidae</taxon>
        <taxon>Plakobranchus</taxon>
    </lineage>
</organism>
<feature type="signal peptide" evidence="1">
    <location>
        <begin position="1"/>
        <end position="28"/>
    </location>
</feature>
<gene>
    <name evidence="2" type="ORF">PoB_006303500</name>
</gene>
<name>A0AAV4CXM0_9GAST</name>
<feature type="chain" id="PRO_5044022465" description="LRRNT domain-containing protein" evidence="1">
    <location>
        <begin position="29"/>
        <end position="99"/>
    </location>
</feature>
<dbReference type="Proteomes" id="UP000735302">
    <property type="component" value="Unassembled WGS sequence"/>
</dbReference>
<evidence type="ECO:0008006" key="4">
    <source>
        <dbReference type="Google" id="ProtNLM"/>
    </source>
</evidence>
<protein>
    <recommendedName>
        <fullName evidence="4">LRRNT domain-containing protein</fullName>
    </recommendedName>
</protein>
<dbReference type="InterPro" id="IPR032675">
    <property type="entry name" value="LRR_dom_sf"/>
</dbReference>
<evidence type="ECO:0000256" key="1">
    <source>
        <dbReference type="SAM" id="SignalP"/>
    </source>
</evidence>